<comment type="similarity">
    <text evidence="1">Belongs to the isochorismatase family.</text>
</comment>
<dbReference type="EMBL" id="BFEA01000849">
    <property type="protein sequence ID" value="GBG90875.1"/>
    <property type="molecule type" value="Genomic_DNA"/>
</dbReference>
<dbReference type="SUPFAM" id="SSF52499">
    <property type="entry name" value="Isochorismatase-like hydrolases"/>
    <property type="match status" value="1"/>
</dbReference>
<feature type="compositionally biased region" description="Polar residues" evidence="2">
    <location>
        <begin position="683"/>
        <end position="699"/>
    </location>
</feature>
<dbReference type="InterPro" id="IPR000868">
    <property type="entry name" value="Isochorismatase-like_dom"/>
</dbReference>
<feature type="region of interest" description="Disordered" evidence="2">
    <location>
        <begin position="673"/>
        <end position="705"/>
    </location>
</feature>
<dbReference type="GO" id="GO:0008936">
    <property type="term" value="F:nicotinamidase activity"/>
    <property type="evidence" value="ECO:0007669"/>
    <property type="project" value="InterPro"/>
</dbReference>
<accession>A0A388M8N9</accession>
<feature type="compositionally biased region" description="Basic and acidic residues" evidence="2">
    <location>
        <begin position="295"/>
        <end position="310"/>
    </location>
</feature>
<gene>
    <name evidence="4" type="ORF">CBR_g51381</name>
</gene>
<evidence type="ECO:0000256" key="1">
    <source>
        <dbReference type="ARBA" id="ARBA00006336"/>
    </source>
</evidence>
<dbReference type="Gene3D" id="3.40.50.850">
    <property type="entry name" value="Isochorismatase-like"/>
    <property type="match status" value="1"/>
</dbReference>
<keyword evidence="5" id="KW-1185">Reference proteome</keyword>
<dbReference type="InterPro" id="IPR036380">
    <property type="entry name" value="Isochorismatase-like_sf"/>
</dbReference>
<feature type="compositionally biased region" description="Low complexity" evidence="2">
    <location>
        <begin position="256"/>
        <end position="269"/>
    </location>
</feature>
<dbReference type="Pfam" id="PF00857">
    <property type="entry name" value="Isochorismatase"/>
    <property type="match status" value="1"/>
</dbReference>
<dbReference type="PANTHER" id="PTHR47297:SF2">
    <property type="entry name" value="OS02G0606800 PROTEIN"/>
    <property type="match status" value="1"/>
</dbReference>
<evidence type="ECO:0000313" key="4">
    <source>
        <dbReference type="EMBL" id="GBG90875.1"/>
    </source>
</evidence>
<name>A0A388M8N9_CHABU</name>
<dbReference type="OrthoDB" id="2013482at2759"/>
<evidence type="ECO:0000313" key="5">
    <source>
        <dbReference type="Proteomes" id="UP000265515"/>
    </source>
</evidence>
<dbReference type="Gramene" id="GBG90875">
    <property type="protein sequence ID" value="GBG90875"/>
    <property type="gene ID" value="CBR_g51381"/>
</dbReference>
<comment type="caution">
    <text evidence="4">The sequence shown here is derived from an EMBL/GenBank/DDBJ whole genome shotgun (WGS) entry which is preliminary data.</text>
</comment>
<dbReference type="PANTHER" id="PTHR47297">
    <property type="match status" value="1"/>
</dbReference>
<reference evidence="4 5" key="1">
    <citation type="journal article" date="2018" name="Cell">
        <title>The Chara Genome: Secondary Complexity and Implications for Plant Terrestrialization.</title>
        <authorList>
            <person name="Nishiyama T."/>
            <person name="Sakayama H."/>
            <person name="Vries J.D."/>
            <person name="Buschmann H."/>
            <person name="Saint-Marcoux D."/>
            <person name="Ullrich K.K."/>
            <person name="Haas F.B."/>
            <person name="Vanderstraeten L."/>
            <person name="Becker D."/>
            <person name="Lang D."/>
            <person name="Vosolsobe S."/>
            <person name="Rombauts S."/>
            <person name="Wilhelmsson P.K.I."/>
            <person name="Janitza P."/>
            <person name="Kern R."/>
            <person name="Heyl A."/>
            <person name="Rumpler F."/>
            <person name="Villalobos L.I.A.C."/>
            <person name="Clay J.M."/>
            <person name="Skokan R."/>
            <person name="Toyoda A."/>
            <person name="Suzuki Y."/>
            <person name="Kagoshima H."/>
            <person name="Schijlen E."/>
            <person name="Tajeshwar N."/>
            <person name="Catarino B."/>
            <person name="Hetherington A.J."/>
            <person name="Saltykova A."/>
            <person name="Bonnot C."/>
            <person name="Breuninger H."/>
            <person name="Symeonidi A."/>
            <person name="Radhakrishnan G.V."/>
            <person name="Van Nieuwerburgh F."/>
            <person name="Deforce D."/>
            <person name="Chang C."/>
            <person name="Karol K.G."/>
            <person name="Hedrich R."/>
            <person name="Ulvskov P."/>
            <person name="Glockner G."/>
            <person name="Delwiche C.F."/>
            <person name="Petrasek J."/>
            <person name="Van de Peer Y."/>
            <person name="Friml J."/>
            <person name="Beilby M."/>
            <person name="Dolan L."/>
            <person name="Kohara Y."/>
            <person name="Sugano S."/>
            <person name="Fujiyama A."/>
            <person name="Delaux P.-M."/>
            <person name="Quint M."/>
            <person name="TheiBen G."/>
            <person name="Hagemann M."/>
            <person name="Harholt J."/>
            <person name="Dunand C."/>
            <person name="Zachgo S."/>
            <person name="Langdale J."/>
            <person name="Maumus F."/>
            <person name="Straeten D.V.D."/>
            <person name="Gould S.B."/>
            <person name="Rensing S.A."/>
        </authorList>
    </citation>
    <scope>NUCLEOTIDE SEQUENCE [LARGE SCALE GENOMIC DNA]</scope>
    <source>
        <strain evidence="4 5">S276</strain>
    </source>
</reference>
<dbReference type="InterPro" id="IPR044717">
    <property type="entry name" value="NIC1"/>
</dbReference>
<dbReference type="AlphaFoldDB" id="A0A388M8N9"/>
<protein>
    <recommendedName>
        <fullName evidence="3">Isochorismatase-like domain-containing protein</fullName>
    </recommendedName>
</protein>
<evidence type="ECO:0000259" key="3">
    <source>
        <dbReference type="Pfam" id="PF00857"/>
    </source>
</evidence>
<feature type="domain" description="Isochorismatase-like" evidence="3">
    <location>
        <begin position="33"/>
        <end position="205"/>
    </location>
</feature>
<feature type="region of interest" description="Disordered" evidence="2">
    <location>
        <begin position="256"/>
        <end position="397"/>
    </location>
</feature>
<sequence length="705" mass="74778">MAVTEKKLVTQLEAFIPLKKDSFTLPEDKKIGLVIVDEVSGFVSVNGGAMAPKAVDPKIAKMVQETVQLAQTFANKDWPILAFLSAYAADKPQAPYPPHCVVGSGEENLVPELRWLEKQKGATIVKKDCVNGYIGAAKPDGSNTFVKWTIVNRLDSILVVGMCTDLAVMELVLTVVSARNHGLLGPLKDVHVYTEGCATYSMTQERVKSLGLNNSAIHPQELTNYLGLYFMAARGAHLIRSIDKMALAGDVEKAAAPAANKSSTASPTPQKNGETKITAKADSQPEEPPKVAAPAKEKKTMKDTVTKAEKSAASNAPAVSNSNTTKTATATSNASASTNANTNANANTNRNTDANANTNANANRNTGTNANTNANANRNTGTNANTNANANTSVSVNATANKKKLLVNKRPFSPRETPTLVSKGPLPALKKRVITPLLLSALSPEAVANLDLVDARGLVTGIGGTIPGSIGGRIGGGMSAGIAGTITGGIGGTVAGGIATVGGGLVPLSAPPPLLVQPAYIASSALLPQSISAPQTAATPAPSGLHQQILLQQRLRKQEERQMQEQQKLDGLQYQAAARVAQLPVTRAAQAAHLRQRQDSLLQQQESIMQQEALLHQRESMLQRDSMLQQRDSFLQREALIQRESLLKQPTIGVQAMLVPASSIRPQHLVAQPPLLQMPPPSNIQVQQQRSKNPASNNVYAMRRR</sequence>
<feature type="compositionally biased region" description="Low complexity" evidence="2">
    <location>
        <begin position="311"/>
        <end position="397"/>
    </location>
</feature>
<dbReference type="GO" id="GO:0019365">
    <property type="term" value="P:pyridine nucleotide salvage"/>
    <property type="evidence" value="ECO:0007669"/>
    <property type="project" value="InterPro"/>
</dbReference>
<evidence type="ECO:0000256" key="2">
    <source>
        <dbReference type="SAM" id="MobiDB-lite"/>
    </source>
</evidence>
<proteinExistence type="inferred from homology"/>
<dbReference type="Proteomes" id="UP000265515">
    <property type="component" value="Unassembled WGS sequence"/>
</dbReference>
<organism evidence="4 5">
    <name type="scientific">Chara braunii</name>
    <name type="common">Braun's stonewort</name>
    <dbReference type="NCBI Taxonomy" id="69332"/>
    <lineage>
        <taxon>Eukaryota</taxon>
        <taxon>Viridiplantae</taxon>
        <taxon>Streptophyta</taxon>
        <taxon>Charophyceae</taxon>
        <taxon>Charales</taxon>
        <taxon>Characeae</taxon>
        <taxon>Chara</taxon>
    </lineage>
</organism>